<dbReference type="InterPro" id="IPR002661">
    <property type="entry name" value="Ribosome_recyc_fac"/>
</dbReference>
<name>A0A4S8TFB1_AURPU</name>
<dbReference type="GO" id="GO:0006412">
    <property type="term" value="P:translation"/>
    <property type="evidence" value="ECO:0007669"/>
    <property type="project" value="UniProtKB-KW"/>
</dbReference>
<reference evidence="6 7" key="1">
    <citation type="submission" date="2018-10" db="EMBL/GenBank/DDBJ databases">
        <title>Fifty Aureobasidium pullulans genomes reveal a recombining polyextremotolerant generalist.</title>
        <authorList>
            <person name="Gostincar C."/>
            <person name="Turk M."/>
            <person name="Zajc J."/>
            <person name="Gunde-Cimerman N."/>
        </authorList>
    </citation>
    <scope>NUCLEOTIDE SEQUENCE [LARGE SCALE GENOMIC DNA]</scope>
    <source>
        <strain evidence="6 7">EXF-3844</strain>
    </source>
</reference>
<dbReference type="Proteomes" id="UP000310121">
    <property type="component" value="Unassembled WGS sequence"/>
</dbReference>
<dbReference type="AlphaFoldDB" id="A0A4S8TFB1"/>
<evidence type="ECO:0000259" key="5">
    <source>
        <dbReference type="Pfam" id="PF01765"/>
    </source>
</evidence>
<dbReference type="PANTHER" id="PTHR20982:SF3">
    <property type="entry name" value="MITOCHONDRIAL RIBOSOME RECYCLING FACTOR PSEUDO 1"/>
    <property type="match status" value="1"/>
</dbReference>
<feature type="compositionally biased region" description="Low complexity" evidence="4">
    <location>
        <begin position="115"/>
        <end position="127"/>
    </location>
</feature>
<comment type="similarity">
    <text evidence="1">Belongs to the RRF family.</text>
</comment>
<organism evidence="6 7">
    <name type="scientific">Aureobasidium pullulans</name>
    <name type="common">Black yeast</name>
    <name type="synonym">Pullularia pullulans</name>
    <dbReference type="NCBI Taxonomy" id="5580"/>
    <lineage>
        <taxon>Eukaryota</taxon>
        <taxon>Fungi</taxon>
        <taxon>Dikarya</taxon>
        <taxon>Ascomycota</taxon>
        <taxon>Pezizomycotina</taxon>
        <taxon>Dothideomycetes</taxon>
        <taxon>Dothideomycetidae</taxon>
        <taxon>Dothideales</taxon>
        <taxon>Saccotheciaceae</taxon>
        <taxon>Aureobasidium</taxon>
    </lineage>
</organism>
<accession>A0A4S8TFB1</accession>
<evidence type="ECO:0000256" key="4">
    <source>
        <dbReference type="SAM" id="MobiDB-lite"/>
    </source>
</evidence>
<dbReference type="InterPro" id="IPR023584">
    <property type="entry name" value="Ribosome_recyc_fac_dom"/>
</dbReference>
<dbReference type="InterPro" id="IPR036191">
    <property type="entry name" value="RRF_sf"/>
</dbReference>
<gene>
    <name evidence="6" type="ORF">D6C90_03305</name>
</gene>
<proteinExistence type="inferred from homology"/>
<feature type="region of interest" description="Disordered" evidence="4">
    <location>
        <begin position="37"/>
        <end position="56"/>
    </location>
</feature>
<feature type="domain" description="Ribosome recycling factor" evidence="5">
    <location>
        <begin position="150"/>
        <end position="318"/>
    </location>
</feature>
<evidence type="ECO:0000256" key="1">
    <source>
        <dbReference type="ARBA" id="ARBA00005912"/>
    </source>
</evidence>
<evidence type="ECO:0000256" key="2">
    <source>
        <dbReference type="ARBA" id="ARBA00022917"/>
    </source>
</evidence>
<keyword evidence="2" id="KW-0648">Protein biosynthesis</keyword>
<feature type="non-terminal residue" evidence="6">
    <location>
        <position position="1"/>
    </location>
</feature>
<feature type="region of interest" description="Disordered" evidence="4">
    <location>
        <begin position="96"/>
        <end position="130"/>
    </location>
</feature>
<comment type="caution">
    <text evidence="6">The sequence shown here is derived from an EMBL/GenBank/DDBJ whole genome shotgun (WGS) entry which is preliminary data.</text>
</comment>
<dbReference type="Gene3D" id="1.10.132.20">
    <property type="entry name" value="Ribosome-recycling factor"/>
    <property type="match status" value="1"/>
</dbReference>
<dbReference type="PANTHER" id="PTHR20982">
    <property type="entry name" value="RIBOSOME RECYCLING FACTOR"/>
    <property type="match status" value="1"/>
</dbReference>
<sequence>TSEDRSSIRPWLVIDEDRVTVELTHADVTSSFHIRLSRSSAQRQKHTPKMRPSRSTQLLCSRLLSRDVAAVRQCSFRPSSLVAAASAKHTSIRTFSNTPATLKKGGKAAREASRSDSSSSSSSAPAAVGSEDPFDFSALESDINDAVEKLKADLSQLRQGGRFNPQVLESLRVQLKQGGPVKLGDLAQVVPKGRVVQVVVGEQEHLKPISSSIQSANLNLTPQPDPTGANPLLLNIPIPPPTAESRKATVNAAAKAGDVASNAVRNARQGQQKKLRAMQLAKTARPDDLKKAGVQMEKVVEKGVGEVKKIVDGAKKALDA</sequence>
<evidence type="ECO:0000256" key="3">
    <source>
        <dbReference type="ARBA" id="ARBA00024909"/>
    </source>
</evidence>
<dbReference type="EMBL" id="QZBN01000219">
    <property type="protein sequence ID" value="THZ49640.1"/>
    <property type="molecule type" value="Genomic_DNA"/>
</dbReference>
<evidence type="ECO:0000313" key="6">
    <source>
        <dbReference type="EMBL" id="THZ49640.1"/>
    </source>
</evidence>
<dbReference type="Gene3D" id="3.30.1360.40">
    <property type="match status" value="1"/>
</dbReference>
<evidence type="ECO:0000313" key="7">
    <source>
        <dbReference type="Proteomes" id="UP000310121"/>
    </source>
</evidence>
<comment type="function">
    <text evidence="3">Necessary for protein synthesis in mitochondria. Functions as a ribosome recycling factor in mitochondria.</text>
</comment>
<dbReference type="GO" id="GO:0005739">
    <property type="term" value="C:mitochondrion"/>
    <property type="evidence" value="ECO:0007669"/>
    <property type="project" value="TreeGrafter"/>
</dbReference>
<dbReference type="SUPFAM" id="SSF55194">
    <property type="entry name" value="Ribosome recycling factor, RRF"/>
    <property type="match status" value="1"/>
</dbReference>
<protein>
    <submittedName>
        <fullName evidence="6">Ribosome recycling factor</fullName>
    </submittedName>
</protein>
<feature type="compositionally biased region" description="Basic residues" evidence="4">
    <location>
        <begin position="43"/>
        <end position="52"/>
    </location>
</feature>
<dbReference type="GO" id="GO:0043023">
    <property type="term" value="F:ribosomal large subunit binding"/>
    <property type="evidence" value="ECO:0007669"/>
    <property type="project" value="TreeGrafter"/>
</dbReference>
<dbReference type="Pfam" id="PF01765">
    <property type="entry name" value="RRF"/>
    <property type="match status" value="1"/>
</dbReference>